<accession>A0A9P6F049</accession>
<protein>
    <submittedName>
        <fullName evidence="2">Uncharacterized protein</fullName>
    </submittedName>
</protein>
<evidence type="ECO:0000256" key="1">
    <source>
        <dbReference type="SAM" id="MobiDB-lite"/>
    </source>
</evidence>
<reference evidence="2" key="1">
    <citation type="journal article" date="2020" name="Fungal Divers.">
        <title>Resolving the Mortierellaceae phylogeny through synthesis of multi-gene phylogenetics and phylogenomics.</title>
        <authorList>
            <person name="Vandepol N."/>
            <person name="Liber J."/>
            <person name="Desiro A."/>
            <person name="Na H."/>
            <person name="Kennedy M."/>
            <person name="Barry K."/>
            <person name="Grigoriev I.V."/>
            <person name="Miller A.N."/>
            <person name="O'Donnell K."/>
            <person name="Stajich J.E."/>
            <person name="Bonito G."/>
        </authorList>
    </citation>
    <scope>NUCLEOTIDE SEQUENCE</scope>
    <source>
        <strain evidence="2">NRRL 2591</strain>
    </source>
</reference>
<sequence length="484" mass="52410">MLSDVSQRVGDLDSRVNQMDALVSYKLTDIESKVQVLHEEEDTIATPDQSTPQETTTASTSSDPRRPISFAEGEQPLATLLPPTNPFRTSQLLSKATLLELRLELQAFGMRFHELNDSLLTDLMTQMRQAKLMLFESSNIAPIDPTGAVVRRVDRAEAEMHAKLLSEIETRIQERVLAMEVTSARLEKCFDQMEARLGALEMVLVAGASAGTGTGTTGTTTILKRPRPESMYKILQQQQAQLQREQQDRHHQEQRQQGLGFTHRSRGGSDSSSPESPTPDSFPSTTATASSYTSSSSISTTTSSSSSSTQNLPTTGGHQHPRAPRPTRILTTPVPHLLQQRTAPLSANPTSTITTRNHRAHTLETHHPGPINLVPNGHINGPISAHPLSSSLPLARHHLLTSQRSMTALMAGPINTTGSKSSHIDPSSLGTNGVDSNSASGGEGGRRGKASAQKVIRRPSSYKELLHFWKAGGSTPDLLNTGNS</sequence>
<organism evidence="2 3">
    <name type="scientific">Mortierella hygrophila</name>
    <dbReference type="NCBI Taxonomy" id="979708"/>
    <lineage>
        <taxon>Eukaryota</taxon>
        <taxon>Fungi</taxon>
        <taxon>Fungi incertae sedis</taxon>
        <taxon>Mucoromycota</taxon>
        <taxon>Mortierellomycotina</taxon>
        <taxon>Mortierellomycetes</taxon>
        <taxon>Mortierellales</taxon>
        <taxon>Mortierellaceae</taxon>
        <taxon>Mortierella</taxon>
    </lineage>
</organism>
<feature type="region of interest" description="Disordered" evidence="1">
    <location>
        <begin position="42"/>
        <end position="67"/>
    </location>
</feature>
<feature type="compositionally biased region" description="Low complexity" evidence="1">
    <location>
        <begin position="269"/>
        <end position="309"/>
    </location>
</feature>
<keyword evidence="3" id="KW-1185">Reference proteome</keyword>
<gene>
    <name evidence="2" type="ORF">EC957_006078</name>
</gene>
<dbReference type="EMBL" id="JAAAXW010000279">
    <property type="protein sequence ID" value="KAF9538862.1"/>
    <property type="molecule type" value="Genomic_DNA"/>
</dbReference>
<evidence type="ECO:0000313" key="3">
    <source>
        <dbReference type="Proteomes" id="UP000723463"/>
    </source>
</evidence>
<proteinExistence type="predicted"/>
<feature type="compositionally biased region" description="Polar residues" evidence="1">
    <location>
        <begin position="414"/>
        <end position="440"/>
    </location>
</feature>
<feature type="region of interest" description="Disordered" evidence="1">
    <location>
        <begin position="235"/>
        <end position="329"/>
    </location>
</feature>
<comment type="caution">
    <text evidence="2">The sequence shown here is derived from an EMBL/GenBank/DDBJ whole genome shotgun (WGS) entry which is preliminary data.</text>
</comment>
<feature type="compositionally biased region" description="Polar residues" evidence="1">
    <location>
        <begin position="46"/>
        <end position="62"/>
    </location>
</feature>
<evidence type="ECO:0000313" key="2">
    <source>
        <dbReference type="EMBL" id="KAF9538862.1"/>
    </source>
</evidence>
<dbReference type="AlphaFoldDB" id="A0A9P6F049"/>
<feature type="region of interest" description="Disordered" evidence="1">
    <location>
        <begin position="414"/>
        <end position="456"/>
    </location>
</feature>
<name>A0A9P6F049_9FUNG</name>
<dbReference type="Proteomes" id="UP000723463">
    <property type="component" value="Unassembled WGS sequence"/>
</dbReference>
<feature type="compositionally biased region" description="Basic and acidic residues" evidence="1">
    <location>
        <begin position="245"/>
        <end position="254"/>
    </location>
</feature>